<dbReference type="KEGG" id="epo:Epro_1265"/>
<dbReference type="SUPFAM" id="SSF53098">
    <property type="entry name" value="Ribonuclease H-like"/>
    <property type="match status" value="1"/>
</dbReference>
<protein>
    <submittedName>
        <fullName evidence="2">Putative ribonuclease HI</fullName>
    </submittedName>
</protein>
<gene>
    <name evidence="2" type="primary">rnhA</name>
    <name evidence="2" type="ORF">Epro_1265</name>
</gene>
<dbReference type="Pfam" id="PF00075">
    <property type="entry name" value="RNase_H"/>
    <property type="match status" value="1"/>
</dbReference>
<sequence length="230" mass="25612">MTLCKDELQKKAQELCAALKIDNIEAKFSNESFRDYLVVLELARGAGKLSLYYKPSAKTYSLKKKITDKNIEAAINKIWDSLTGVKTYAAASGIYEAFVDGSFIGGAVGYGAVIYLGDEVKAELSGTIEDVQFRQFGGELKSVIETLKWCEKNNVARVRINYDYEGIEKFATGVWQPKNDLSKEYAQFVKNSKIALQWRHIKSHTGNSKNDFADKLAKEAALSAAKNILI</sequence>
<accession>A0A0G3WMD1</accession>
<dbReference type="GO" id="GO:0003676">
    <property type="term" value="F:nucleic acid binding"/>
    <property type="evidence" value="ECO:0007669"/>
    <property type="project" value="InterPro"/>
</dbReference>
<dbReference type="Proteomes" id="UP000035337">
    <property type="component" value="Chromosome"/>
</dbReference>
<dbReference type="OrthoDB" id="9811552at2"/>
<dbReference type="InterPro" id="IPR012337">
    <property type="entry name" value="RNaseH-like_sf"/>
</dbReference>
<dbReference type="EMBL" id="CP009498">
    <property type="protein sequence ID" value="AKL98644.1"/>
    <property type="molecule type" value="Genomic_DNA"/>
</dbReference>
<organism evidence="2 3">
    <name type="scientific">Endomicrobium proavitum</name>
    <dbReference type="NCBI Taxonomy" id="1408281"/>
    <lineage>
        <taxon>Bacteria</taxon>
        <taxon>Pseudomonadati</taxon>
        <taxon>Elusimicrobiota</taxon>
        <taxon>Endomicrobiia</taxon>
        <taxon>Endomicrobiales</taxon>
        <taxon>Endomicrobiaceae</taxon>
        <taxon>Endomicrobium</taxon>
    </lineage>
</organism>
<name>A0A0G3WMD1_9BACT</name>
<dbReference type="AlphaFoldDB" id="A0A0G3WMD1"/>
<feature type="domain" description="RNase H type-1" evidence="1">
    <location>
        <begin position="91"/>
        <end position="222"/>
    </location>
</feature>
<evidence type="ECO:0000313" key="2">
    <source>
        <dbReference type="EMBL" id="AKL98644.1"/>
    </source>
</evidence>
<reference evidence="2 3" key="1">
    <citation type="submission" date="2014-09" db="EMBL/GenBank/DDBJ databases">
        <title>Complete genome sequence of Endomicrobium proavitum.</title>
        <authorList>
            <person name="Zheng H."/>
        </authorList>
    </citation>
    <scope>NUCLEOTIDE SEQUENCE [LARGE SCALE GENOMIC DNA]</scope>
    <source>
        <strain evidence="2 3">Rsa215</strain>
    </source>
</reference>
<dbReference type="InterPro" id="IPR036397">
    <property type="entry name" value="RNaseH_sf"/>
</dbReference>
<dbReference type="GO" id="GO:0004523">
    <property type="term" value="F:RNA-DNA hybrid ribonuclease activity"/>
    <property type="evidence" value="ECO:0007669"/>
    <property type="project" value="InterPro"/>
</dbReference>
<evidence type="ECO:0000259" key="1">
    <source>
        <dbReference type="PROSITE" id="PS50879"/>
    </source>
</evidence>
<evidence type="ECO:0000313" key="3">
    <source>
        <dbReference type="Proteomes" id="UP000035337"/>
    </source>
</evidence>
<dbReference type="PROSITE" id="PS50879">
    <property type="entry name" value="RNASE_H_1"/>
    <property type="match status" value="1"/>
</dbReference>
<keyword evidence="3" id="KW-1185">Reference proteome</keyword>
<dbReference type="InterPro" id="IPR002156">
    <property type="entry name" value="RNaseH_domain"/>
</dbReference>
<proteinExistence type="predicted"/>
<dbReference type="RefSeq" id="WP_052571373.1">
    <property type="nucleotide sequence ID" value="NZ_CP009498.1"/>
</dbReference>
<dbReference type="Gene3D" id="3.30.420.10">
    <property type="entry name" value="Ribonuclease H-like superfamily/Ribonuclease H"/>
    <property type="match status" value="1"/>
</dbReference>
<dbReference type="STRING" id="1408281.Epro_1265"/>